<proteinExistence type="inferred from homology"/>
<sequence length="296" mass="32937">MKPKIGIIGGGAIGLFFAARLSLYADVTVFVRRTEQQARLNAEGIKLGTDTYSVRSEVTGEQSFRHQDLLFVTVKSYQLAGLKAQLETFPKETPLAFLTNGIGHIEWLNELSAETILLGITSHGVVRCSDREVESNGSGATTLGIWRGSFDEGLKEYLTTLPDFPVSFSTNIFKDIYRKLLINTAINPLTALLNVPNGLLLTNKEFHGLLLEVVREANRVLQVENGIEVVEAICRNTAFNWSSMAVDLLHKRKTEIDAIVLPVLKMLEEKELSAERLTMLYQLIKGKENENAKLDD</sequence>
<evidence type="ECO:0000256" key="11">
    <source>
        <dbReference type="RuleBase" id="RU362068"/>
    </source>
</evidence>
<accession>A0A841ZMN3</accession>
<dbReference type="InterPro" id="IPR003710">
    <property type="entry name" value="ApbA"/>
</dbReference>
<dbReference type="EC" id="1.1.1.169" evidence="4 11"/>
<evidence type="ECO:0000256" key="10">
    <source>
        <dbReference type="ARBA" id="ARBA00048793"/>
    </source>
</evidence>
<feature type="domain" description="Ketopantoate reductase C-terminal" evidence="13">
    <location>
        <begin position="171"/>
        <end position="288"/>
    </location>
</feature>
<dbReference type="PANTHER" id="PTHR43765:SF2">
    <property type="entry name" value="2-DEHYDROPANTOATE 2-REDUCTASE"/>
    <property type="match status" value="1"/>
</dbReference>
<evidence type="ECO:0000256" key="4">
    <source>
        <dbReference type="ARBA" id="ARBA00013014"/>
    </source>
</evidence>
<evidence type="ECO:0000256" key="8">
    <source>
        <dbReference type="ARBA" id="ARBA00023002"/>
    </source>
</evidence>
<dbReference type="PANTHER" id="PTHR43765">
    <property type="entry name" value="2-DEHYDROPANTOATE 2-REDUCTASE-RELATED"/>
    <property type="match status" value="1"/>
</dbReference>
<protein>
    <recommendedName>
        <fullName evidence="5 11">2-dehydropantoate 2-reductase</fullName>
        <ecNumber evidence="4 11">1.1.1.169</ecNumber>
    </recommendedName>
    <alternativeName>
        <fullName evidence="9 11">Ketopantoate reductase</fullName>
    </alternativeName>
</protein>
<dbReference type="Gene3D" id="1.10.1040.10">
    <property type="entry name" value="N-(1-d-carboxylethyl)-l-norvaline Dehydrogenase, domain 2"/>
    <property type="match status" value="1"/>
</dbReference>
<gene>
    <name evidence="14" type="ORF">HB912_02155</name>
</gene>
<keyword evidence="6 11" id="KW-0566">Pantothenate biosynthesis</keyword>
<evidence type="ECO:0000313" key="15">
    <source>
        <dbReference type="Proteomes" id="UP000559885"/>
    </source>
</evidence>
<dbReference type="InterPro" id="IPR036291">
    <property type="entry name" value="NAD(P)-bd_dom_sf"/>
</dbReference>
<dbReference type="InterPro" id="IPR008927">
    <property type="entry name" value="6-PGluconate_DH-like_C_sf"/>
</dbReference>
<evidence type="ECO:0000256" key="3">
    <source>
        <dbReference type="ARBA" id="ARBA00007870"/>
    </source>
</evidence>
<dbReference type="GO" id="GO:0015940">
    <property type="term" value="P:pantothenate biosynthetic process"/>
    <property type="evidence" value="ECO:0007669"/>
    <property type="project" value="UniProtKB-UniPathway"/>
</dbReference>
<evidence type="ECO:0000256" key="6">
    <source>
        <dbReference type="ARBA" id="ARBA00022655"/>
    </source>
</evidence>
<dbReference type="InterPro" id="IPR013332">
    <property type="entry name" value="KPR_N"/>
</dbReference>
<dbReference type="RefSeq" id="WP_185372007.1">
    <property type="nucleotide sequence ID" value="NZ_JAARRM010000001.1"/>
</dbReference>
<dbReference type="SUPFAM" id="SSF48179">
    <property type="entry name" value="6-phosphogluconate dehydrogenase C-terminal domain-like"/>
    <property type="match status" value="1"/>
</dbReference>
<comment type="similarity">
    <text evidence="3 11">Belongs to the ketopantoate reductase family.</text>
</comment>
<dbReference type="Proteomes" id="UP000559885">
    <property type="component" value="Unassembled WGS sequence"/>
</dbReference>
<dbReference type="UniPathway" id="UPA00028">
    <property type="reaction ID" value="UER00004"/>
</dbReference>
<evidence type="ECO:0000256" key="1">
    <source>
        <dbReference type="ARBA" id="ARBA00002919"/>
    </source>
</evidence>
<dbReference type="InterPro" id="IPR013328">
    <property type="entry name" value="6PGD_dom2"/>
</dbReference>
<comment type="function">
    <text evidence="1 11">Catalyzes the NADPH-dependent reduction of ketopantoate into pantoic acid.</text>
</comment>
<feature type="domain" description="Ketopantoate reductase N-terminal" evidence="12">
    <location>
        <begin position="5"/>
        <end position="147"/>
    </location>
</feature>
<comment type="caution">
    <text evidence="14">The sequence shown here is derived from an EMBL/GenBank/DDBJ whole genome shotgun (WGS) entry which is preliminary data.</text>
</comment>
<organism evidence="14 15">
    <name type="scientific">Listeria aquatica</name>
    <dbReference type="NCBI Taxonomy" id="1494960"/>
    <lineage>
        <taxon>Bacteria</taxon>
        <taxon>Bacillati</taxon>
        <taxon>Bacillota</taxon>
        <taxon>Bacilli</taxon>
        <taxon>Bacillales</taxon>
        <taxon>Listeriaceae</taxon>
        <taxon>Listeria</taxon>
    </lineage>
</organism>
<comment type="catalytic activity">
    <reaction evidence="10 11">
        <text>(R)-pantoate + NADP(+) = 2-dehydropantoate + NADPH + H(+)</text>
        <dbReference type="Rhea" id="RHEA:16233"/>
        <dbReference type="ChEBI" id="CHEBI:11561"/>
        <dbReference type="ChEBI" id="CHEBI:15378"/>
        <dbReference type="ChEBI" id="CHEBI:15980"/>
        <dbReference type="ChEBI" id="CHEBI:57783"/>
        <dbReference type="ChEBI" id="CHEBI:58349"/>
        <dbReference type="EC" id="1.1.1.169"/>
    </reaction>
</comment>
<evidence type="ECO:0000259" key="13">
    <source>
        <dbReference type="Pfam" id="PF08546"/>
    </source>
</evidence>
<dbReference type="GO" id="GO:0050661">
    <property type="term" value="F:NADP binding"/>
    <property type="evidence" value="ECO:0007669"/>
    <property type="project" value="TreeGrafter"/>
</dbReference>
<reference evidence="14 15" key="1">
    <citation type="submission" date="2020-03" db="EMBL/GenBank/DDBJ databases">
        <title>Soil Listeria distribution.</title>
        <authorList>
            <person name="Liao J."/>
            <person name="Wiedmann M."/>
        </authorList>
    </citation>
    <scope>NUCLEOTIDE SEQUENCE [LARGE SCALE GENOMIC DNA]</scope>
    <source>
        <strain evidence="14 15">FSL L7-1507</strain>
    </source>
</reference>
<name>A0A841ZMN3_9LIST</name>
<evidence type="ECO:0000256" key="2">
    <source>
        <dbReference type="ARBA" id="ARBA00004994"/>
    </source>
</evidence>
<dbReference type="InterPro" id="IPR013752">
    <property type="entry name" value="KPA_reductase"/>
</dbReference>
<dbReference type="SUPFAM" id="SSF51735">
    <property type="entry name" value="NAD(P)-binding Rossmann-fold domains"/>
    <property type="match status" value="1"/>
</dbReference>
<dbReference type="InterPro" id="IPR050838">
    <property type="entry name" value="Ketopantoate_reductase"/>
</dbReference>
<dbReference type="AlphaFoldDB" id="A0A841ZMN3"/>
<dbReference type="Pfam" id="PF02558">
    <property type="entry name" value="ApbA"/>
    <property type="match status" value="1"/>
</dbReference>
<dbReference type="EMBL" id="JAARRM010000001">
    <property type="protein sequence ID" value="MBC1520445.1"/>
    <property type="molecule type" value="Genomic_DNA"/>
</dbReference>
<evidence type="ECO:0000259" key="12">
    <source>
        <dbReference type="Pfam" id="PF02558"/>
    </source>
</evidence>
<evidence type="ECO:0000256" key="9">
    <source>
        <dbReference type="ARBA" id="ARBA00032024"/>
    </source>
</evidence>
<dbReference type="GO" id="GO:0008677">
    <property type="term" value="F:2-dehydropantoate 2-reductase activity"/>
    <property type="evidence" value="ECO:0007669"/>
    <property type="project" value="UniProtKB-EC"/>
</dbReference>
<comment type="pathway">
    <text evidence="2 11">Cofactor biosynthesis; (R)-pantothenate biosynthesis; (R)-pantoate from 3-methyl-2-oxobutanoate: step 2/2.</text>
</comment>
<dbReference type="Gene3D" id="3.40.50.720">
    <property type="entry name" value="NAD(P)-binding Rossmann-like Domain"/>
    <property type="match status" value="1"/>
</dbReference>
<dbReference type="GO" id="GO:0005737">
    <property type="term" value="C:cytoplasm"/>
    <property type="evidence" value="ECO:0007669"/>
    <property type="project" value="TreeGrafter"/>
</dbReference>
<dbReference type="Pfam" id="PF08546">
    <property type="entry name" value="ApbA_C"/>
    <property type="match status" value="1"/>
</dbReference>
<evidence type="ECO:0000256" key="5">
    <source>
        <dbReference type="ARBA" id="ARBA00019465"/>
    </source>
</evidence>
<evidence type="ECO:0000313" key="14">
    <source>
        <dbReference type="EMBL" id="MBC1520445.1"/>
    </source>
</evidence>
<evidence type="ECO:0000256" key="7">
    <source>
        <dbReference type="ARBA" id="ARBA00022857"/>
    </source>
</evidence>
<dbReference type="NCBIfam" id="TIGR00745">
    <property type="entry name" value="apbA_panE"/>
    <property type="match status" value="1"/>
</dbReference>
<keyword evidence="7 11" id="KW-0521">NADP</keyword>
<keyword evidence="8 11" id="KW-0560">Oxidoreductase</keyword>